<reference evidence="9" key="1">
    <citation type="submission" date="2018-06" db="EMBL/GenBank/DDBJ databases">
        <authorList>
            <person name="Zhirakovskaya E."/>
        </authorList>
    </citation>
    <scope>NUCLEOTIDE SEQUENCE</scope>
</reference>
<dbReference type="GO" id="GO:0006935">
    <property type="term" value="P:chemotaxis"/>
    <property type="evidence" value="ECO:0007669"/>
    <property type="project" value="UniProtKB-KW"/>
</dbReference>
<keyword evidence="3" id="KW-0145">Chemotaxis</keyword>
<keyword evidence="7 8" id="KW-0472">Membrane</keyword>
<proteinExistence type="predicted"/>
<dbReference type="PANTHER" id="PTHR35091">
    <property type="entry name" value="FLAGELLAR PROTEIN FLIL"/>
    <property type="match status" value="1"/>
</dbReference>
<keyword evidence="2" id="KW-1003">Cell membrane</keyword>
<evidence type="ECO:0000256" key="3">
    <source>
        <dbReference type="ARBA" id="ARBA00022500"/>
    </source>
</evidence>
<name>A0A3B0ZV92_9ZZZZ</name>
<evidence type="ECO:0000256" key="5">
    <source>
        <dbReference type="ARBA" id="ARBA00022779"/>
    </source>
</evidence>
<evidence type="ECO:0000256" key="2">
    <source>
        <dbReference type="ARBA" id="ARBA00022475"/>
    </source>
</evidence>
<keyword evidence="5" id="KW-0283">Flagellar rotation</keyword>
<dbReference type="InterPro" id="IPR005503">
    <property type="entry name" value="FliL"/>
</dbReference>
<evidence type="ECO:0000256" key="8">
    <source>
        <dbReference type="SAM" id="Phobius"/>
    </source>
</evidence>
<evidence type="ECO:0000256" key="1">
    <source>
        <dbReference type="ARBA" id="ARBA00004162"/>
    </source>
</evidence>
<protein>
    <recommendedName>
        <fullName evidence="10">Flagellar protein FliL</fullName>
    </recommendedName>
</protein>
<organism evidence="9">
    <name type="scientific">hydrothermal vent metagenome</name>
    <dbReference type="NCBI Taxonomy" id="652676"/>
    <lineage>
        <taxon>unclassified sequences</taxon>
        <taxon>metagenomes</taxon>
        <taxon>ecological metagenomes</taxon>
    </lineage>
</organism>
<dbReference type="EMBL" id="UOFR01000014">
    <property type="protein sequence ID" value="VAW91993.1"/>
    <property type="molecule type" value="Genomic_DNA"/>
</dbReference>
<sequence>MAKDDELELDTKSAPTGGKSKMIIIMVLVMLVTTGVIIGVLYFTGMLGGKSSDKDESEHATDEEKELVVKKAFYIDLKPAFIVNFEEQTQAAYLQIEMQAMAYDNRVTDEMNKHKPVIRNNILLILSAQKFEEIRTREGKEKLQQQVLEAVQEIVGESMAATIKASGEELAKGEPVPNVDQIYFTSFIMQ</sequence>
<keyword evidence="6 8" id="KW-1133">Transmembrane helix</keyword>
<accession>A0A3B0ZV92</accession>
<gene>
    <name evidence="9" type="ORF">MNBD_GAMMA21-1180</name>
</gene>
<evidence type="ECO:0000313" key="9">
    <source>
        <dbReference type="EMBL" id="VAW91993.1"/>
    </source>
</evidence>
<comment type="subcellular location">
    <subcellularLocation>
        <location evidence="1">Cell membrane</location>
        <topology evidence="1">Single-pass membrane protein</topology>
    </subcellularLocation>
</comment>
<keyword evidence="4 8" id="KW-0812">Transmembrane</keyword>
<feature type="transmembrane region" description="Helical" evidence="8">
    <location>
        <begin position="22"/>
        <end position="44"/>
    </location>
</feature>
<evidence type="ECO:0000256" key="4">
    <source>
        <dbReference type="ARBA" id="ARBA00022692"/>
    </source>
</evidence>
<dbReference type="GO" id="GO:0009425">
    <property type="term" value="C:bacterial-type flagellum basal body"/>
    <property type="evidence" value="ECO:0007669"/>
    <property type="project" value="InterPro"/>
</dbReference>
<dbReference type="PANTHER" id="PTHR35091:SF2">
    <property type="entry name" value="FLAGELLAR PROTEIN FLIL"/>
    <property type="match status" value="1"/>
</dbReference>
<evidence type="ECO:0000256" key="7">
    <source>
        <dbReference type="ARBA" id="ARBA00023136"/>
    </source>
</evidence>
<dbReference type="Pfam" id="PF03748">
    <property type="entry name" value="FliL"/>
    <property type="match status" value="1"/>
</dbReference>
<dbReference type="GO" id="GO:0005886">
    <property type="term" value="C:plasma membrane"/>
    <property type="evidence" value="ECO:0007669"/>
    <property type="project" value="UniProtKB-SubCell"/>
</dbReference>
<evidence type="ECO:0000256" key="6">
    <source>
        <dbReference type="ARBA" id="ARBA00022989"/>
    </source>
</evidence>
<dbReference type="AlphaFoldDB" id="A0A3B0ZV92"/>
<dbReference type="GO" id="GO:0071978">
    <property type="term" value="P:bacterial-type flagellum-dependent swarming motility"/>
    <property type="evidence" value="ECO:0007669"/>
    <property type="project" value="TreeGrafter"/>
</dbReference>
<evidence type="ECO:0008006" key="10">
    <source>
        <dbReference type="Google" id="ProtNLM"/>
    </source>
</evidence>